<gene>
    <name evidence="6" type="primary">vapC</name>
    <name evidence="8" type="ORF">FLX08_01485</name>
</gene>
<dbReference type="GO" id="GO:0000287">
    <property type="term" value="F:magnesium ion binding"/>
    <property type="evidence" value="ECO:0007669"/>
    <property type="project" value="UniProtKB-UniRule"/>
</dbReference>
<dbReference type="InterPro" id="IPR002716">
    <property type="entry name" value="PIN_dom"/>
</dbReference>
<keyword evidence="4 6" id="KW-0378">Hydrolase</keyword>
<dbReference type="InterPro" id="IPR022907">
    <property type="entry name" value="VapC_family"/>
</dbReference>
<dbReference type="EMBL" id="VIRM01000001">
    <property type="protein sequence ID" value="TQS24389.1"/>
    <property type="molecule type" value="Genomic_DNA"/>
</dbReference>
<evidence type="ECO:0000313" key="8">
    <source>
        <dbReference type="EMBL" id="TQS24389.1"/>
    </source>
</evidence>
<keyword evidence="5 6" id="KW-0460">Magnesium</keyword>
<keyword evidence="2 6" id="KW-0540">Nuclease</keyword>
<dbReference type="HAMAP" id="MF_00265">
    <property type="entry name" value="VapC_Nob1"/>
    <property type="match status" value="1"/>
</dbReference>
<feature type="binding site" evidence="6">
    <location>
        <position position="5"/>
    </location>
    <ligand>
        <name>Mg(2+)</name>
        <dbReference type="ChEBI" id="CHEBI:18420"/>
    </ligand>
</feature>
<keyword evidence="6" id="KW-0800">Toxin</keyword>
<dbReference type="InterPro" id="IPR029060">
    <property type="entry name" value="PIN-like_dom_sf"/>
</dbReference>
<evidence type="ECO:0000256" key="5">
    <source>
        <dbReference type="ARBA" id="ARBA00022842"/>
    </source>
</evidence>
<reference evidence="8 9" key="1">
    <citation type="submission" date="2019-07" db="EMBL/GenBank/DDBJ databases">
        <title>Microbispora hainanensis DSM 45428.</title>
        <authorList>
            <person name="Thawai C."/>
        </authorList>
    </citation>
    <scope>NUCLEOTIDE SEQUENCE [LARGE SCALE GENOMIC DNA]</scope>
    <source>
        <strain evidence="8 9">DSM 45428</strain>
    </source>
</reference>
<evidence type="ECO:0000256" key="2">
    <source>
        <dbReference type="ARBA" id="ARBA00022722"/>
    </source>
</evidence>
<comment type="cofactor">
    <cofactor evidence="6">
        <name>Mg(2+)</name>
        <dbReference type="ChEBI" id="CHEBI:18420"/>
    </cofactor>
</comment>
<dbReference type="GO" id="GO:0016787">
    <property type="term" value="F:hydrolase activity"/>
    <property type="evidence" value="ECO:0007669"/>
    <property type="project" value="UniProtKB-KW"/>
</dbReference>
<comment type="caution">
    <text evidence="8">The sequence shown here is derived from an EMBL/GenBank/DDBJ whole genome shotgun (WGS) entry which is preliminary data.</text>
</comment>
<dbReference type="AlphaFoldDB" id="A0A544Z5R1"/>
<feature type="domain" description="PIN" evidence="7">
    <location>
        <begin position="2"/>
        <end position="120"/>
    </location>
</feature>
<keyword evidence="3 6" id="KW-0479">Metal-binding</keyword>
<dbReference type="SUPFAM" id="SSF88723">
    <property type="entry name" value="PIN domain-like"/>
    <property type="match status" value="1"/>
</dbReference>
<evidence type="ECO:0000256" key="6">
    <source>
        <dbReference type="HAMAP-Rule" id="MF_00265"/>
    </source>
</evidence>
<sequence>MIIIDSGPLVAAVNVRDRHHQACARLLRTHPGPLLVPATVATEVCQLVEKRQGSKADAAFLRSFGAGLTLVDLTERDLQRMGDLVETYASLPLGAVDASVIAIAERLGVTEVATLDRRHFTVVRPQHTGALMLLPERLRALSRPAALSGVIPRPKRHWRELAICCLKRSTTTSNTFLRCRTATAASAARA</sequence>
<dbReference type="Gene3D" id="3.40.50.1010">
    <property type="entry name" value="5'-nuclease"/>
    <property type="match status" value="1"/>
</dbReference>
<dbReference type="GO" id="GO:0090729">
    <property type="term" value="F:toxin activity"/>
    <property type="evidence" value="ECO:0007669"/>
    <property type="project" value="UniProtKB-KW"/>
</dbReference>
<comment type="similarity">
    <text evidence="6">Belongs to the PINc/VapC protein family.</text>
</comment>
<protein>
    <recommendedName>
        <fullName evidence="6">Ribonuclease VapC</fullName>
        <shortName evidence="6">RNase VapC</shortName>
        <ecNumber evidence="6">3.1.-.-</ecNumber>
    </recommendedName>
    <alternativeName>
        <fullName evidence="6">Toxin VapC</fullName>
    </alternativeName>
</protein>
<dbReference type="EC" id="3.1.-.-" evidence="6"/>
<keyword evidence="1 6" id="KW-1277">Toxin-antitoxin system</keyword>
<evidence type="ECO:0000259" key="7">
    <source>
        <dbReference type="Pfam" id="PF01850"/>
    </source>
</evidence>
<evidence type="ECO:0000256" key="1">
    <source>
        <dbReference type="ARBA" id="ARBA00022649"/>
    </source>
</evidence>
<dbReference type="GO" id="GO:0004540">
    <property type="term" value="F:RNA nuclease activity"/>
    <property type="evidence" value="ECO:0007669"/>
    <property type="project" value="InterPro"/>
</dbReference>
<dbReference type="Pfam" id="PF01850">
    <property type="entry name" value="PIN"/>
    <property type="match status" value="1"/>
</dbReference>
<name>A0A544Z5R1_9ACTN</name>
<evidence type="ECO:0000256" key="4">
    <source>
        <dbReference type="ARBA" id="ARBA00022801"/>
    </source>
</evidence>
<dbReference type="Proteomes" id="UP000316541">
    <property type="component" value="Unassembled WGS sequence"/>
</dbReference>
<proteinExistence type="inferred from homology"/>
<evidence type="ECO:0000256" key="3">
    <source>
        <dbReference type="ARBA" id="ARBA00022723"/>
    </source>
</evidence>
<accession>A0A544Z5R1</accession>
<organism evidence="8 9">
    <name type="scientific">Microbispora hainanensis</name>
    <dbReference type="NCBI Taxonomy" id="568844"/>
    <lineage>
        <taxon>Bacteria</taxon>
        <taxon>Bacillati</taxon>
        <taxon>Actinomycetota</taxon>
        <taxon>Actinomycetes</taxon>
        <taxon>Streptosporangiales</taxon>
        <taxon>Streptosporangiaceae</taxon>
        <taxon>Microbispora</taxon>
    </lineage>
</organism>
<comment type="function">
    <text evidence="6">Toxic component of a toxin-antitoxin (TA) system. An RNase.</text>
</comment>
<evidence type="ECO:0000313" key="9">
    <source>
        <dbReference type="Proteomes" id="UP000316541"/>
    </source>
</evidence>
<feature type="binding site" evidence="6">
    <location>
        <position position="97"/>
    </location>
    <ligand>
        <name>Mg(2+)</name>
        <dbReference type="ChEBI" id="CHEBI:18420"/>
    </ligand>
</feature>